<protein>
    <submittedName>
        <fullName evidence="1">Uncharacterized protein</fullName>
    </submittedName>
</protein>
<dbReference type="Proteomes" id="UP000824890">
    <property type="component" value="Unassembled WGS sequence"/>
</dbReference>
<evidence type="ECO:0000313" key="2">
    <source>
        <dbReference type="Proteomes" id="UP000824890"/>
    </source>
</evidence>
<comment type="caution">
    <text evidence="1">The sequence shown here is derived from an EMBL/GenBank/DDBJ whole genome shotgun (WGS) entry which is preliminary data.</text>
</comment>
<proteinExistence type="predicted"/>
<name>A0ABQ7ZTX4_BRANA</name>
<reference evidence="1 2" key="1">
    <citation type="submission" date="2021-05" db="EMBL/GenBank/DDBJ databases">
        <title>Genome Assembly of Synthetic Allotetraploid Brassica napus Reveals Homoeologous Exchanges between Subgenomes.</title>
        <authorList>
            <person name="Davis J.T."/>
        </authorList>
    </citation>
    <scope>NUCLEOTIDE SEQUENCE [LARGE SCALE GENOMIC DNA]</scope>
    <source>
        <strain evidence="2">cv. Da-Ae</strain>
        <tissue evidence="1">Seedling</tissue>
    </source>
</reference>
<evidence type="ECO:0000313" key="1">
    <source>
        <dbReference type="EMBL" id="KAH0883375.1"/>
    </source>
</evidence>
<organism evidence="1 2">
    <name type="scientific">Brassica napus</name>
    <name type="common">Rape</name>
    <dbReference type="NCBI Taxonomy" id="3708"/>
    <lineage>
        <taxon>Eukaryota</taxon>
        <taxon>Viridiplantae</taxon>
        <taxon>Streptophyta</taxon>
        <taxon>Embryophyta</taxon>
        <taxon>Tracheophyta</taxon>
        <taxon>Spermatophyta</taxon>
        <taxon>Magnoliopsida</taxon>
        <taxon>eudicotyledons</taxon>
        <taxon>Gunneridae</taxon>
        <taxon>Pentapetalae</taxon>
        <taxon>rosids</taxon>
        <taxon>malvids</taxon>
        <taxon>Brassicales</taxon>
        <taxon>Brassicaceae</taxon>
        <taxon>Brassiceae</taxon>
        <taxon>Brassica</taxon>
    </lineage>
</organism>
<gene>
    <name evidence="1" type="ORF">HID58_059471</name>
</gene>
<dbReference type="EMBL" id="JAGKQM010000014">
    <property type="protein sequence ID" value="KAH0883375.1"/>
    <property type="molecule type" value="Genomic_DNA"/>
</dbReference>
<keyword evidence="2" id="KW-1185">Reference proteome</keyword>
<accession>A0ABQ7ZTX4</accession>
<sequence length="108" mass="11147">MLSRPLRTFPHTPSLRASIGQFPDEPGVLGGVAGLGLGCGTDGLGTEGLGTEGLGTCLGGLGLGTGLGFGLGLQPQLVATVKVKKRMLRAKKRATEDEFLEAILFLKR</sequence>